<sequence length="50" mass="5015">MGLVTALVLTKPASTAKYEIATTATADAIAILVNSDCCIPKPIGRVSPGA</sequence>
<evidence type="ECO:0000313" key="2">
    <source>
        <dbReference type="Proteomes" id="UP000183174"/>
    </source>
</evidence>
<accession>A0A1C3W126</accession>
<proteinExistence type="predicted"/>
<name>A0A1C3W126_9BRAD</name>
<gene>
    <name evidence="1" type="ORF">GA0061099_100546</name>
</gene>
<dbReference type="AlphaFoldDB" id="A0A1C3W126"/>
<dbReference type="EMBL" id="FMAE01000005">
    <property type="protein sequence ID" value="SCB33554.1"/>
    <property type="molecule type" value="Genomic_DNA"/>
</dbReference>
<organism evidence="1 2">
    <name type="scientific">Bradyrhizobium yuanmingense</name>
    <dbReference type="NCBI Taxonomy" id="108015"/>
    <lineage>
        <taxon>Bacteria</taxon>
        <taxon>Pseudomonadati</taxon>
        <taxon>Pseudomonadota</taxon>
        <taxon>Alphaproteobacteria</taxon>
        <taxon>Hyphomicrobiales</taxon>
        <taxon>Nitrobacteraceae</taxon>
        <taxon>Bradyrhizobium</taxon>
    </lineage>
</organism>
<evidence type="ECO:0000313" key="1">
    <source>
        <dbReference type="EMBL" id="SCB33554.1"/>
    </source>
</evidence>
<reference evidence="1 2" key="1">
    <citation type="submission" date="2016-08" db="EMBL/GenBank/DDBJ databases">
        <authorList>
            <person name="Seilhamer J.J."/>
        </authorList>
    </citation>
    <scope>NUCLEOTIDE SEQUENCE [LARGE SCALE GENOMIC DNA]</scope>
    <source>
        <strain evidence="1 2">CCBAU 10071</strain>
    </source>
</reference>
<protein>
    <submittedName>
        <fullName evidence="1">Uncharacterized protein</fullName>
    </submittedName>
</protein>
<dbReference type="Proteomes" id="UP000183174">
    <property type="component" value="Unassembled WGS sequence"/>
</dbReference>